<dbReference type="GO" id="GO:0031012">
    <property type="term" value="C:extracellular matrix"/>
    <property type="evidence" value="ECO:0007669"/>
    <property type="project" value="TreeGrafter"/>
</dbReference>
<feature type="compositionally biased region" description="Basic and acidic residues" evidence="7">
    <location>
        <begin position="641"/>
        <end position="652"/>
    </location>
</feature>
<reference evidence="10 11" key="1">
    <citation type="submission" date="2019-04" db="EMBL/GenBank/DDBJ databases">
        <title>Chromosome genome assembly for Takifugu flavidus.</title>
        <authorList>
            <person name="Xiao S."/>
        </authorList>
    </citation>
    <scope>NUCLEOTIDE SEQUENCE [LARGE SCALE GENOMIC DNA]</scope>
    <source>
        <strain evidence="10">HTHZ2018</strain>
        <tissue evidence="10">Muscle</tissue>
    </source>
</reference>
<dbReference type="PANTHER" id="PTHR15427">
    <property type="entry name" value="EMILIN ELASTIN MICROFIBRIL INTERFACE-LOCATED PROTEIN ELASTIN MICROFIBRIL INTERFACER"/>
    <property type="match status" value="1"/>
</dbReference>
<protein>
    <submittedName>
        <fullName evidence="10">EMILIN-2 Basilin</fullName>
    </submittedName>
</protein>
<dbReference type="EMBL" id="RHFK02000021">
    <property type="protein sequence ID" value="TWW57068.1"/>
    <property type="molecule type" value="Genomic_DNA"/>
</dbReference>
<sequence>MTFAECSVFIALCLSLADAKFYRPFQLHQYNTGLSHHHDQGKPTSRHDGHCAYVVEKTVTFTVQDGAAPYVKAEYNKCSWGQKCPTLLYRLLYKPLYKVAHKTVTELEWRCCPGFSGYGCVEARPIYQHPMRPMPPFKGPPMKGPPMFKGPPNAAVKSGPWSRPEGPPTSSFNPYTMRHFGPPRSSPHIDTSFEPYPSEPELLPEPMPELQEPHQAEHDQEHEHEPAEHLPEEAPPPQHPEGETTGHALDTETEDRIYRMEEDVQRLHQGLETLRGTVNGLEDSLRASLREDANRMLSALLSAAPGPISAPAVSSSPSAVGFGEIPGGDLEIEGLDGRGGFPGLSELKVKVEELRTALKTKTAELQELKGTVLRHDGTITKMTGKPSSDSAGGLHGTNQTSLEQLIEAKLSEARTEILGGFEKRVETAEGRCEEKVGDVHRQCQREQGERQEQMGDALEESTTTLRKELTDVKTQIRGLKSSQSCCGRMAGLVERVQLLETSVAGLNQSQGHLRAELGGHKDHIEGVLEGRLGYVESKLNLTGQSRNESRLDKGEEGQGLETRMEGKLRALEERLLIALEELGNATAPALLEGHSVPTLETELESIRGRLEVDVDRVQRKMSSLKMLCTSSCSSPQNPPDIQRDSSAHMSEKRSVKEALDMQDDRLDTLNVTLQHIMRHMTIMDRQKQAEEYPIQGELTILKFNIRSVNHTLRDLQDTLGSVVHQVGQANSSWQEREARLAQQIKGVVQLVGHQASMLGAGERRLTRLKGELQEMKKRLAQAVQGCRSSAIGVQKEVTEVGGRVANVEDQCKGLNHLAEDLERIREELEGQSNGLLQQVNGTLFIHTQQLSELRDELRNCTATAKPSQQRRGDTFALN</sequence>
<feature type="domain" description="EMI" evidence="9">
    <location>
        <begin position="47"/>
        <end position="122"/>
    </location>
</feature>
<gene>
    <name evidence="10" type="ORF">D4764_08G0010550</name>
</gene>
<evidence type="ECO:0000256" key="5">
    <source>
        <dbReference type="ARBA" id="ARBA00023157"/>
    </source>
</evidence>
<evidence type="ECO:0000313" key="10">
    <source>
        <dbReference type="EMBL" id="TWW57068.1"/>
    </source>
</evidence>
<comment type="subcellular location">
    <subcellularLocation>
        <location evidence="1">Secreted</location>
        <location evidence="1">Extracellular space</location>
        <location evidence="1">Extracellular matrix</location>
    </subcellularLocation>
</comment>
<dbReference type="AlphaFoldDB" id="A0A5C6MRS9"/>
<evidence type="ECO:0000256" key="4">
    <source>
        <dbReference type="ARBA" id="ARBA00022729"/>
    </source>
</evidence>
<feature type="coiled-coil region" evidence="6">
    <location>
        <begin position="344"/>
        <end position="371"/>
    </location>
</feature>
<keyword evidence="5" id="KW-1015">Disulfide bond</keyword>
<evidence type="ECO:0000256" key="3">
    <source>
        <dbReference type="ARBA" id="ARBA00022530"/>
    </source>
</evidence>
<keyword evidence="3" id="KW-0272">Extracellular matrix</keyword>
<dbReference type="Proteomes" id="UP000324091">
    <property type="component" value="Chromosome 8"/>
</dbReference>
<keyword evidence="4 8" id="KW-0732">Signal</keyword>
<dbReference type="InterPro" id="IPR050392">
    <property type="entry name" value="Collagen/C1q_domain"/>
</dbReference>
<comment type="caution">
    <text evidence="10">The sequence shown here is derived from an EMBL/GenBank/DDBJ whole genome shotgun (WGS) entry which is preliminary data.</text>
</comment>
<keyword evidence="2" id="KW-0964">Secreted</keyword>
<feature type="chain" id="PRO_5022805849" evidence="8">
    <location>
        <begin position="20"/>
        <end position="878"/>
    </location>
</feature>
<evidence type="ECO:0000313" key="11">
    <source>
        <dbReference type="Proteomes" id="UP000324091"/>
    </source>
</evidence>
<feature type="coiled-coil region" evidence="6">
    <location>
        <begin position="758"/>
        <end position="838"/>
    </location>
</feature>
<evidence type="ECO:0000256" key="8">
    <source>
        <dbReference type="SAM" id="SignalP"/>
    </source>
</evidence>
<organism evidence="10 11">
    <name type="scientific">Takifugu flavidus</name>
    <name type="common">sansaifugu</name>
    <dbReference type="NCBI Taxonomy" id="433684"/>
    <lineage>
        <taxon>Eukaryota</taxon>
        <taxon>Metazoa</taxon>
        <taxon>Chordata</taxon>
        <taxon>Craniata</taxon>
        <taxon>Vertebrata</taxon>
        <taxon>Euteleostomi</taxon>
        <taxon>Actinopterygii</taxon>
        <taxon>Neopterygii</taxon>
        <taxon>Teleostei</taxon>
        <taxon>Neoteleostei</taxon>
        <taxon>Acanthomorphata</taxon>
        <taxon>Eupercaria</taxon>
        <taxon>Tetraodontiformes</taxon>
        <taxon>Tetradontoidea</taxon>
        <taxon>Tetraodontidae</taxon>
        <taxon>Takifugu</taxon>
    </lineage>
</organism>
<name>A0A5C6MRS9_9TELE</name>
<feature type="signal peptide" evidence="8">
    <location>
        <begin position="1"/>
        <end position="19"/>
    </location>
</feature>
<evidence type="ECO:0000259" key="9">
    <source>
        <dbReference type="PROSITE" id="PS51041"/>
    </source>
</evidence>
<evidence type="ECO:0000256" key="2">
    <source>
        <dbReference type="ARBA" id="ARBA00022525"/>
    </source>
</evidence>
<evidence type="ECO:0000256" key="1">
    <source>
        <dbReference type="ARBA" id="ARBA00004498"/>
    </source>
</evidence>
<dbReference type="InterPro" id="IPR011489">
    <property type="entry name" value="EMI_domain"/>
</dbReference>
<accession>A0A5C6MRS9</accession>
<evidence type="ECO:0000256" key="6">
    <source>
        <dbReference type="SAM" id="Coils"/>
    </source>
</evidence>
<dbReference type="PROSITE" id="PS51041">
    <property type="entry name" value="EMI"/>
    <property type="match status" value="1"/>
</dbReference>
<feature type="region of interest" description="Disordered" evidence="7">
    <location>
        <begin position="152"/>
        <end position="247"/>
    </location>
</feature>
<evidence type="ECO:0000256" key="7">
    <source>
        <dbReference type="SAM" id="MobiDB-lite"/>
    </source>
</evidence>
<keyword evidence="11" id="KW-1185">Reference proteome</keyword>
<dbReference type="PANTHER" id="PTHR15427:SF2">
    <property type="entry name" value="EMILIN-3"/>
    <property type="match status" value="1"/>
</dbReference>
<dbReference type="Gene3D" id="1.10.287.1490">
    <property type="match status" value="1"/>
</dbReference>
<keyword evidence="6" id="KW-0175">Coiled coil</keyword>
<feature type="region of interest" description="Disordered" evidence="7">
    <location>
        <begin position="628"/>
        <end position="652"/>
    </location>
</feature>
<proteinExistence type="predicted"/>
<feature type="compositionally biased region" description="Basic and acidic residues" evidence="7">
    <location>
        <begin position="211"/>
        <end position="232"/>
    </location>
</feature>
<dbReference type="Pfam" id="PF07546">
    <property type="entry name" value="EMI"/>
    <property type="match status" value="1"/>
</dbReference>
<dbReference type="GO" id="GO:0005576">
    <property type="term" value="C:extracellular region"/>
    <property type="evidence" value="ECO:0007669"/>
    <property type="project" value="UniProtKB-SubCell"/>
</dbReference>